<dbReference type="SUPFAM" id="SSF53720">
    <property type="entry name" value="ALDH-like"/>
    <property type="match status" value="1"/>
</dbReference>
<accession>D2R2H9</accession>
<sequence length="526" mass="54331">MSLAQVLIAGKWRAANASGTFQSYDPALAEPIETEFPVSTWADCDEALTAAAEAFQALRKLPASKIAEFLEAFAARIEAAKDELVATASRETALPKNPRLEGNELPRTTGQLRQAAAAARDGAWALPTIDTKLGLASQLEAIGPVVVFGPNNFPLAFNSASGGDFAAAIAAGCPVIAKANSSHPLTTMLLAREAFAAVEATKLPKATVQLIYRTSHADGEKLVSDPRVGAIGYTGSRHAGLVLKAAADRAGKPIYLELSSVNPVVILPGALAEKGDDIAGQFTTSCLMGTGQFCTNPGLVVLVASEATEKFIAQLVGKFSAAPVGTLLSASVAKSLAAGVSTLTQSGAQVLVGGASGGGKGFSYANTLLRASGQQFLRNAAALQTEAFGNASLIVVCDSDSEAAQVLAQLEGNLTGCIYSHTGGADDPSYDLLAPILRQKVGRLINDKMPTGVAVSSAMNHGGPYPATGHPGFTAVGIPASMRRFGMLACYDGVRDHRLPATLQKKNPTGTLQRLINNSWTTADAE</sequence>
<dbReference type="GO" id="GO:0016620">
    <property type="term" value="F:oxidoreductase activity, acting on the aldehyde or oxo group of donors, NAD or NADP as acceptor"/>
    <property type="evidence" value="ECO:0007669"/>
    <property type="project" value="InterPro"/>
</dbReference>
<dbReference type="Proteomes" id="UP000001887">
    <property type="component" value="Chromosome"/>
</dbReference>
<dbReference type="Gene3D" id="3.40.309.10">
    <property type="entry name" value="Aldehyde Dehydrogenase, Chain A, domain 2"/>
    <property type="match status" value="1"/>
</dbReference>
<keyword evidence="1" id="KW-0560">Oxidoreductase</keyword>
<evidence type="ECO:0000313" key="3">
    <source>
        <dbReference type="EMBL" id="ADB15088.1"/>
    </source>
</evidence>
<proteinExistence type="predicted"/>
<dbReference type="eggNOG" id="COG1012">
    <property type="taxonomic scope" value="Bacteria"/>
</dbReference>
<dbReference type="OrthoDB" id="9770537at2"/>
<evidence type="ECO:0000313" key="4">
    <source>
        <dbReference type="Proteomes" id="UP000001887"/>
    </source>
</evidence>
<dbReference type="Pfam" id="PF00171">
    <property type="entry name" value="Aldedh"/>
    <property type="match status" value="1"/>
</dbReference>
<dbReference type="InterPro" id="IPR016162">
    <property type="entry name" value="Ald_DH_N"/>
</dbReference>
<gene>
    <name evidence="3" type="ordered locus">Psta_0398</name>
</gene>
<dbReference type="Gene3D" id="3.40.605.10">
    <property type="entry name" value="Aldehyde Dehydrogenase, Chain A, domain 1"/>
    <property type="match status" value="1"/>
</dbReference>
<dbReference type="CDD" id="cd07129">
    <property type="entry name" value="ALDH_KGSADH"/>
    <property type="match status" value="1"/>
</dbReference>
<dbReference type="InterPro" id="IPR015590">
    <property type="entry name" value="Aldehyde_DH_dom"/>
</dbReference>
<dbReference type="InterPro" id="IPR016163">
    <property type="entry name" value="Ald_DH_C"/>
</dbReference>
<dbReference type="EMBL" id="CP001848">
    <property type="protein sequence ID" value="ADB15088.1"/>
    <property type="molecule type" value="Genomic_DNA"/>
</dbReference>
<dbReference type="PANTHER" id="PTHR43353:SF3">
    <property type="entry name" value="ALDEHYDE DEHYDROGENASE-RELATED"/>
    <property type="match status" value="1"/>
</dbReference>
<dbReference type="InterPro" id="IPR050740">
    <property type="entry name" value="Aldehyde_DH_Superfamily"/>
</dbReference>
<name>D2R2H9_PIRSD</name>
<dbReference type="AlphaFoldDB" id="D2R2H9"/>
<dbReference type="STRING" id="530564.Psta_0398"/>
<organism evidence="3 4">
    <name type="scientific">Pirellula staleyi (strain ATCC 27377 / DSM 6068 / ICPB 4128)</name>
    <name type="common">Pirella staleyi</name>
    <dbReference type="NCBI Taxonomy" id="530564"/>
    <lineage>
        <taxon>Bacteria</taxon>
        <taxon>Pseudomonadati</taxon>
        <taxon>Planctomycetota</taxon>
        <taxon>Planctomycetia</taxon>
        <taxon>Pirellulales</taxon>
        <taxon>Pirellulaceae</taxon>
        <taxon>Pirellula</taxon>
    </lineage>
</organism>
<dbReference type="KEGG" id="psl:Psta_0398"/>
<evidence type="ECO:0000256" key="1">
    <source>
        <dbReference type="ARBA" id="ARBA00023002"/>
    </source>
</evidence>
<dbReference type="InterPro" id="IPR016161">
    <property type="entry name" value="Ald_DH/histidinol_DH"/>
</dbReference>
<protein>
    <submittedName>
        <fullName evidence="3">Aldehyde Dehydrogenase</fullName>
    </submittedName>
</protein>
<evidence type="ECO:0000259" key="2">
    <source>
        <dbReference type="Pfam" id="PF00171"/>
    </source>
</evidence>
<dbReference type="HOGENOM" id="CLU_027555_0_0_0"/>
<keyword evidence="4" id="KW-1185">Reference proteome</keyword>
<dbReference type="PANTHER" id="PTHR43353">
    <property type="entry name" value="SUCCINATE-SEMIALDEHYDE DEHYDROGENASE, MITOCHONDRIAL"/>
    <property type="match status" value="1"/>
</dbReference>
<reference evidence="3 4" key="1">
    <citation type="journal article" date="2009" name="Stand. Genomic Sci.">
        <title>Complete genome sequence of Pirellula staleyi type strain (ATCC 27377).</title>
        <authorList>
            <person name="Clum A."/>
            <person name="Tindall B.J."/>
            <person name="Sikorski J."/>
            <person name="Ivanova N."/>
            <person name="Mavrommatis K."/>
            <person name="Lucas S."/>
            <person name="Glavina del Rio T."/>
            <person name="Nolan M."/>
            <person name="Chen F."/>
            <person name="Tice H."/>
            <person name="Pitluck S."/>
            <person name="Cheng J.F."/>
            <person name="Chertkov O."/>
            <person name="Brettin T."/>
            <person name="Han C."/>
            <person name="Detter J.C."/>
            <person name="Kuske C."/>
            <person name="Bruce D."/>
            <person name="Goodwin L."/>
            <person name="Ovchinikova G."/>
            <person name="Pati A."/>
            <person name="Mikhailova N."/>
            <person name="Chen A."/>
            <person name="Palaniappan K."/>
            <person name="Land M."/>
            <person name="Hauser L."/>
            <person name="Chang Y.J."/>
            <person name="Jeffries C.D."/>
            <person name="Chain P."/>
            <person name="Rohde M."/>
            <person name="Goker M."/>
            <person name="Bristow J."/>
            <person name="Eisen J.A."/>
            <person name="Markowitz V."/>
            <person name="Hugenholtz P."/>
            <person name="Kyrpides N.C."/>
            <person name="Klenk H.P."/>
            <person name="Lapidus A."/>
        </authorList>
    </citation>
    <scope>NUCLEOTIDE SEQUENCE [LARGE SCALE GENOMIC DNA]</scope>
    <source>
        <strain evidence="4">ATCC 27377 / DSM 6068 / ICPB 4128</strain>
    </source>
</reference>
<feature type="domain" description="Aldehyde dehydrogenase" evidence="2">
    <location>
        <begin position="12"/>
        <end position="421"/>
    </location>
</feature>
<dbReference type="InterPro" id="IPR044151">
    <property type="entry name" value="ALDH_KGSADH"/>
</dbReference>